<keyword evidence="1" id="KW-0812">Transmembrane</keyword>
<reference evidence="2" key="1">
    <citation type="journal article" date="2020" name="mSystems">
        <title>Genome- and Community-Level Interaction Insights into Carbon Utilization and Element Cycling Functions of Hydrothermarchaeota in Hydrothermal Sediment.</title>
        <authorList>
            <person name="Zhou Z."/>
            <person name="Liu Y."/>
            <person name="Xu W."/>
            <person name="Pan J."/>
            <person name="Luo Z.H."/>
            <person name="Li M."/>
        </authorList>
    </citation>
    <scope>NUCLEOTIDE SEQUENCE [LARGE SCALE GENOMIC DNA]</scope>
    <source>
        <strain evidence="3">SpSt-1</strain>
        <strain evidence="2">SpSt-1121</strain>
    </source>
</reference>
<feature type="transmembrane region" description="Helical" evidence="1">
    <location>
        <begin position="7"/>
        <end position="28"/>
    </location>
</feature>
<keyword evidence="1" id="KW-0472">Membrane</keyword>
<protein>
    <submittedName>
        <fullName evidence="2">Uncharacterized protein</fullName>
    </submittedName>
</protein>
<comment type="caution">
    <text evidence="2">The sequence shown here is derived from an EMBL/GenBank/DDBJ whole genome shotgun (WGS) entry which is preliminary data.</text>
</comment>
<dbReference type="AlphaFoldDB" id="A0A7C5TEV4"/>
<sequence length="63" mass="7504">MDLITYRYFLTLLIWALILELIVFIYYIPGKRFGVEFVVTFIMFLITVLGIFLIVRKAKREIG</sequence>
<gene>
    <name evidence="3" type="ORF">ENL47_09745</name>
    <name evidence="2" type="ORF">ENM84_00960</name>
</gene>
<dbReference type="EMBL" id="DRUB01000191">
    <property type="protein sequence ID" value="HHR97052.1"/>
    <property type="molecule type" value="Genomic_DNA"/>
</dbReference>
<evidence type="ECO:0000313" key="2">
    <source>
        <dbReference type="EMBL" id="HHP81212.1"/>
    </source>
</evidence>
<name>A0A7C5TEV4_9CREN</name>
<feature type="transmembrane region" description="Helical" evidence="1">
    <location>
        <begin position="34"/>
        <end position="55"/>
    </location>
</feature>
<evidence type="ECO:0000313" key="3">
    <source>
        <dbReference type="EMBL" id="HHR97052.1"/>
    </source>
</evidence>
<keyword evidence="1" id="KW-1133">Transmembrane helix</keyword>
<evidence type="ECO:0000256" key="1">
    <source>
        <dbReference type="SAM" id="Phobius"/>
    </source>
</evidence>
<accession>A0A7C5TEV4</accession>
<organism evidence="2">
    <name type="scientific">Ignisphaera aggregans</name>
    <dbReference type="NCBI Taxonomy" id="334771"/>
    <lineage>
        <taxon>Archaea</taxon>
        <taxon>Thermoproteota</taxon>
        <taxon>Thermoprotei</taxon>
        <taxon>Desulfurococcales</taxon>
        <taxon>Desulfurococcaceae</taxon>
        <taxon>Ignisphaera</taxon>
    </lineage>
</organism>
<proteinExistence type="predicted"/>
<dbReference type="EMBL" id="DRZI01000030">
    <property type="protein sequence ID" value="HHP81212.1"/>
    <property type="molecule type" value="Genomic_DNA"/>
</dbReference>